<dbReference type="Gene3D" id="2.30.30.40">
    <property type="entry name" value="SH3 Domains"/>
    <property type="match status" value="1"/>
</dbReference>
<name>G3VGC0_SARHA</name>
<evidence type="ECO:0000256" key="2">
    <source>
        <dbReference type="ARBA" id="ARBA00008314"/>
    </source>
</evidence>
<comment type="subcellular location">
    <subcellularLocation>
        <location evidence="1">Cytoplasm</location>
    </subcellularLocation>
</comment>
<dbReference type="PANTHER" id="PTHR22692">
    <property type="entry name" value="MYOSIN VII, XV"/>
    <property type="match status" value="1"/>
</dbReference>
<evidence type="ECO:0000313" key="12">
    <source>
        <dbReference type="Proteomes" id="UP000007648"/>
    </source>
</evidence>
<accession>G3VGC0</accession>
<proteinExistence type="inferred from homology"/>
<feature type="domain" description="FERM" evidence="9">
    <location>
        <begin position="111"/>
        <end position="423"/>
    </location>
</feature>
<reference evidence="11" key="3">
    <citation type="submission" date="2025-09" db="UniProtKB">
        <authorList>
            <consortium name="Ensembl"/>
        </authorList>
    </citation>
    <scope>IDENTIFICATION</scope>
</reference>
<dbReference type="InParanoid" id="G3VGC0"/>
<dbReference type="CDD" id="cd13198">
    <property type="entry name" value="FERM_C1_MyoVII"/>
    <property type="match status" value="1"/>
</dbReference>
<dbReference type="HOGENOM" id="CLU_000192_14_1_1"/>
<dbReference type="CDD" id="cd17093">
    <property type="entry name" value="FERM2_F1_Myosin-VII"/>
    <property type="match status" value="1"/>
</dbReference>
<dbReference type="CDD" id="cd13199">
    <property type="entry name" value="FERM_C2_MyoVII"/>
    <property type="match status" value="1"/>
</dbReference>
<dbReference type="GO" id="GO:0003779">
    <property type="term" value="F:actin binding"/>
    <property type="evidence" value="ECO:0007669"/>
    <property type="project" value="UniProtKB-KW"/>
</dbReference>
<evidence type="ECO:0000256" key="5">
    <source>
        <dbReference type="ARBA" id="ARBA00022737"/>
    </source>
</evidence>
<dbReference type="Gene3D" id="1.25.40.530">
    <property type="entry name" value="MyTH4 domain"/>
    <property type="match status" value="3"/>
</dbReference>
<dbReference type="SUPFAM" id="SSF50729">
    <property type="entry name" value="PH domain-like"/>
    <property type="match status" value="1"/>
</dbReference>
<reference evidence="11" key="2">
    <citation type="submission" date="2025-08" db="UniProtKB">
        <authorList>
            <consortium name="Ensembl"/>
        </authorList>
    </citation>
    <scope>IDENTIFICATION</scope>
</reference>
<dbReference type="Pfam" id="PF21989">
    <property type="entry name" value="RA_2"/>
    <property type="match status" value="1"/>
</dbReference>
<dbReference type="Pfam" id="PF21998">
    <property type="entry name" value="FERM_C1_MyoVII"/>
    <property type="match status" value="1"/>
</dbReference>
<feature type="domain" description="FERM" evidence="9">
    <location>
        <begin position="715"/>
        <end position="1018"/>
    </location>
</feature>
<dbReference type="PROSITE" id="PS50057">
    <property type="entry name" value="FERM_3"/>
    <property type="match status" value="2"/>
</dbReference>
<dbReference type="InterPro" id="IPR000299">
    <property type="entry name" value="FERM_domain"/>
</dbReference>
<dbReference type="Gene3D" id="3.10.20.90">
    <property type="entry name" value="Phosphatidylinositol 3-kinase Catalytic Subunit, Chain A, domain 1"/>
    <property type="match status" value="2"/>
</dbReference>
<reference evidence="11 12" key="1">
    <citation type="journal article" date="2011" name="Proc. Natl. Acad. Sci. U.S.A.">
        <title>Genetic diversity and population structure of the endangered marsupial Sarcophilus harrisii (Tasmanian devil).</title>
        <authorList>
            <person name="Miller W."/>
            <person name="Hayes V.M."/>
            <person name="Ratan A."/>
            <person name="Petersen D.C."/>
            <person name="Wittekindt N.E."/>
            <person name="Miller J."/>
            <person name="Walenz B."/>
            <person name="Knight J."/>
            <person name="Qi J."/>
            <person name="Zhao F."/>
            <person name="Wang Q."/>
            <person name="Bedoya-Reina O.C."/>
            <person name="Katiyar N."/>
            <person name="Tomsho L.P."/>
            <person name="Kasson L.M."/>
            <person name="Hardie R.A."/>
            <person name="Woodbridge P."/>
            <person name="Tindall E.A."/>
            <person name="Bertelsen M.F."/>
            <person name="Dixon D."/>
            <person name="Pyecroft S."/>
            <person name="Helgen K.M."/>
            <person name="Lesk A.M."/>
            <person name="Pringle T.H."/>
            <person name="Patterson N."/>
            <person name="Zhang Y."/>
            <person name="Kreiss A."/>
            <person name="Woods G.M."/>
            <person name="Jones M.E."/>
            <person name="Schuster S.C."/>
        </authorList>
    </citation>
    <scope>NUCLEOTIDE SEQUENCE [LARGE SCALE GENOMIC DNA]</scope>
</reference>
<gene>
    <name evidence="11" type="primary">MYO7B</name>
</gene>
<feature type="domain" description="MyTH4" evidence="10">
    <location>
        <begin position="1"/>
        <end position="106"/>
    </location>
</feature>
<dbReference type="InterPro" id="IPR029071">
    <property type="entry name" value="Ubiquitin-like_domsf"/>
</dbReference>
<dbReference type="FunFam" id="1.20.80.10:FF:000012">
    <property type="entry name" value="Myosin VIIA"/>
    <property type="match status" value="1"/>
</dbReference>
<dbReference type="GO" id="GO:0005524">
    <property type="term" value="F:ATP binding"/>
    <property type="evidence" value="ECO:0007669"/>
    <property type="project" value="UniProtKB-KW"/>
</dbReference>
<dbReference type="Gene3D" id="1.20.80.10">
    <property type="match status" value="2"/>
</dbReference>
<dbReference type="Pfam" id="PF24522">
    <property type="entry name" value="KRIT1_FRMD8_FERM_C"/>
    <property type="match status" value="1"/>
</dbReference>
<protein>
    <recommendedName>
        <fullName evidence="13">Myosin VIIB</fullName>
    </recommendedName>
</protein>
<dbReference type="GO" id="GO:0005856">
    <property type="term" value="C:cytoskeleton"/>
    <property type="evidence" value="ECO:0007669"/>
    <property type="project" value="InterPro"/>
</dbReference>
<dbReference type="InterPro" id="IPR000857">
    <property type="entry name" value="MyTH4_dom"/>
</dbReference>
<dbReference type="SUPFAM" id="SSF54236">
    <property type="entry name" value="Ubiquitin-like"/>
    <property type="match status" value="2"/>
</dbReference>
<dbReference type="Pfam" id="PF00784">
    <property type="entry name" value="MyTH4"/>
    <property type="match status" value="2"/>
</dbReference>
<dbReference type="InterPro" id="IPR041793">
    <property type="entry name" value="MyoVII_FERM_C1"/>
</dbReference>
<dbReference type="PROSITE" id="PS50002">
    <property type="entry name" value="SH3"/>
    <property type="match status" value="1"/>
</dbReference>
<dbReference type="GO" id="GO:0005737">
    <property type="term" value="C:cytoplasm"/>
    <property type="evidence" value="ECO:0007669"/>
    <property type="project" value="UniProtKB-SubCell"/>
</dbReference>
<dbReference type="InterPro" id="IPR035963">
    <property type="entry name" value="FERM_2"/>
</dbReference>
<dbReference type="PANTHER" id="PTHR22692:SF24">
    <property type="entry name" value="MYOSIN VIIB"/>
    <property type="match status" value="1"/>
</dbReference>
<dbReference type="InterPro" id="IPR041794">
    <property type="entry name" value="MyoVII_FERM_C2"/>
</dbReference>
<dbReference type="SMART" id="SM00139">
    <property type="entry name" value="MyTH4"/>
    <property type="match status" value="2"/>
</dbReference>
<evidence type="ECO:0000256" key="4">
    <source>
        <dbReference type="ARBA" id="ARBA00022490"/>
    </source>
</evidence>
<feature type="domain" description="SH3" evidence="8">
    <location>
        <begin position="417"/>
        <end position="483"/>
    </location>
</feature>
<evidence type="ECO:0000313" key="11">
    <source>
        <dbReference type="Ensembl" id="ENSSHAP00000002224.2"/>
    </source>
</evidence>
<dbReference type="SMART" id="SM00295">
    <property type="entry name" value="B41"/>
    <property type="match status" value="2"/>
</dbReference>
<dbReference type="Gene3D" id="2.30.29.30">
    <property type="entry name" value="Pleckstrin-homology domain (PH domain)/Phosphotyrosine-binding domain (PTB)"/>
    <property type="match status" value="2"/>
</dbReference>
<dbReference type="InterPro" id="IPR011993">
    <property type="entry name" value="PH-like_dom_sf"/>
</dbReference>
<evidence type="ECO:0000259" key="10">
    <source>
        <dbReference type="PROSITE" id="PS51016"/>
    </source>
</evidence>
<evidence type="ECO:0000259" key="8">
    <source>
        <dbReference type="PROSITE" id="PS50002"/>
    </source>
</evidence>
<dbReference type="FunFam" id="2.30.29.30:FF:000075">
    <property type="entry name" value="unconventional myosin-VIIa"/>
    <property type="match status" value="1"/>
</dbReference>
<dbReference type="CDD" id="cd17092">
    <property type="entry name" value="FERM1_F1_Myosin-VII"/>
    <property type="match status" value="1"/>
</dbReference>
<dbReference type="AlphaFoldDB" id="G3VGC0"/>
<dbReference type="GeneTree" id="ENSGT00940000166878"/>
<dbReference type="PROSITE" id="PS51016">
    <property type="entry name" value="MYTH4"/>
    <property type="match status" value="2"/>
</dbReference>
<keyword evidence="5" id="KW-0677">Repeat</keyword>
<keyword evidence="4" id="KW-0963">Cytoplasm</keyword>
<evidence type="ECO:0000256" key="1">
    <source>
        <dbReference type="ARBA" id="ARBA00004496"/>
    </source>
</evidence>
<dbReference type="CDD" id="cd14473">
    <property type="entry name" value="FERM_B-lobe"/>
    <property type="match status" value="2"/>
</dbReference>
<evidence type="ECO:0000259" key="9">
    <source>
        <dbReference type="PROSITE" id="PS50057"/>
    </source>
</evidence>
<evidence type="ECO:0000256" key="6">
    <source>
        <dbReference type="ARBA" id="ARBA00023203"/>
    </source>
</evidence>
<keyword evidence="3 7" id="KW-0728">SH3 domain</keyword>
<keyword evidence="12" id="KW-1185">Reference proteome</keyword>
<evidence type="ECO:0008006" key="13">
    <source>
        <dbReference type="Google" id="ProtNLM"/>
    </source>
</evidence>
<dbReference type="InterPro" id="IPR019748">
    <property type="entry name" value="FERM_central"/>
</dbReference>
<sequence length="1028" mass="118660">MSNLEKVDFIIRNAIQRPNIRDEIYCQICKQLSENYNKNSFARGWILLCLCIGCFPPSEKFIKYLLNFISKGPVGYRSFCTERLRRTCANGLRTEPPNSLELQAVKSKNRILFNVTLMNGESLTITADSASSSKEVCQHIAEKLHLKDLFGFSLYIAVYDKVWSLGEGRDHVMDAISQCEQLTKEKGENERQSPWRFFFRKEILTPWHDFKQDPVSTELIYRQIIRGFRFGEYRLESEEDLVEVVAKHCYIEFGSSIQRSDIQKTLSTCIPGKILKTKSQEQWVNLVTAAYAKVPCIQSHSSPLLVKEEIGTMVCFQWPLLFSKFFEVTKISGPSLPKNQLILAINWKGLCFLDKSEKKLLDLTFPEITGIVTNRALQVSKQNFTLSTLKTEEYVFISNESVAIAELVAIFLGGLKKRSIYAMAIRDKKSTDDPTILIHKRGDLLTLTKDEELEFSDNWILAHNERTDKTGAVSFENIYIIPTTVKPTPELMSLLAMSPEDRKLAMQNALPQEVAEEESKGKPYTLEEYSYEYFRPPDKETINKAMFPKARGKSQLWEYSREPLKLPLLKRVHANVDFRDMACQTFAAILKYMGDYPAKQARNPVELTDQIFTAPLQEATLRDEVYCQIMKQLTNNTNSYSLERGWQLLWLCTGLFLPSKTLLPHTQKFIESRRKKQLMAPDCSRRIQRVVRTGPRKYPPHHVEVEAIQQNVTRICHKVYFPNDTDEIFEVGTNTKVQDLCQNISTQLQLNSWEGCSLFVKISDKVISQNEKDFFFDSLRQVSDWIKKTKPTKEGATVTLTYHVYFMRKLWLNVSPGKDLNADTILHYHQELPKYLRGFHKCSREDAIQLAGLIYKVKFDNDRSQLATVSKILKELVPANLIQSMSSEEWKKNIFAAYNKYEKNTVEEAKLAFLRLIYRWPTFGSAFFEVKQSSEPTYPEIILIAINKHGLQLIHPKTKELLNTYPFTKISSWSSGSTYFHLVLGNLMKGNRLLCETSLGYKMDDLLTSYVQLLLSSVNKQKNFRTLD</sequence>
<dbReference type="InterPro" id="IPR014352">
    <property type="entry name" value="FERM/acyl-CoA-bd_prot_sf"/>
</dbReference>
<dbReference type="STRING" id="9305.ENSSHAP00000002224"/>
<dbReference type="InterPro" id="IPR038185">
    <property type="entry name" value="MyTH4_dom_sf"/>
</dbReference>
<comment type="similarity">
    <text evidence="2">Belongs to the TRAFAC class myosin-kinesin ATPase superfamily. Myosin family.</text>
</comment>
<dbReference type="InterPro" id="IPR051567">
    <property type="entry name" value="Unconventional_Myosin_ATPase"/>
</dbReference>
<evidence type="ECO:0000256" key="3">
    <source>
        <dbReference type="ARBA" id="ARBA00022443"/>
    </source>
</evidence>
<dbReference type="eggNOG" id="KOG4229">
    <property type="taxonomic scope" value="Eukaryota"/>
</dbReference>
<evidence type="ECO:0000256" key="7">
    <source>
        <dbReference type="PROSITE-ProRule" id="PRU00192"/>
    </source>
</evidence>
<dbReference type="InterPro" id="IPR057096">
    <property type="entry name" value="KRIT1_FRMD8_FERM_C"/>
</dbReference>
<dbReference type="SUPFAM" id="SSF47031">
    <property type="entry name" value="Second domain of FERM"/>
    <property type="match status" value="2"/>
</dbReference>
<organism evidence="11 12">
    <name type="scientific">Sarcophilus harrisii</name>
    <name type="common">Tasmanian devil</name>
    <name type="synonym">Sarcophilus laniarius</name>
    <dbReference type="NCBI Taxonomy" id="9305"/>
    <lineage>
        <taxon>Eukaryota</taxon>
        <taxon>Metazoa</taxon>
        <taxon>Chordata</taxon>
        <taxon>Craniata</taxon>
        <taxon>Vertebrata</taxon>
        <taxon>Euteleostomi</taxon>
        <taxon>Mammalia</taxon>
        <taxon>Metatheria</taxon>
        <taxon>Dasyuromorphia</taxon>
        <taxon>Dasyuridae</taxon>
        <taxon>Sarcophilus</taxon>
    </lineage>
</organism>
<keyword evidence="6" id="KW-0009">Actin-binding</keyword>
<feature type="domain" description="MyTH4" evidence="10">
    <location>
        <begin position="559"/>
        <end position="709"/>
    </location>
</feature>
<dbReference type="Ensembl" id="ENSSHAT00000002248.2">
    <property type="protein sequence ID" value="ENSSHAP00000002224.2"/>
    <property type="gene ID" value="ENSSHAG00000001977.2"/>
</dbReference>
<dbReference type="Pfam" id="PF00373">
    <property type="entry name" value="FERM_M"/>
    <property type="match status" value="1"/>
</dbReference>
<dbReference type="InterPro" id="IPR001452">
    <property type="entry name" value="SH3_domain"/>
</dbReference>
<dbReference type="InterPro" id="IPR019749">
    <property type="entry name" value="Band_41_domain"/>
</dbReference>
<dbReference type="Proteomes" id="UP000007648">
    <property type="component" value="Unassembled WGS sequence"/>
</dbReference>